<dbReference type="PANTHER" id="PTHR33495">
    <property type="entry name" value="ANTI-SIGMA FACTOR ANTAGONIST TM_1081-RELATED-RELATED"/>
    <property type="match status" value="1"/>
</dbReference>
<protein>
    <recommendedName>
        <fullName evidence="1">STAS domain-containing protein</fullName>
    </recommendedName>
</protein>
<evidence type="ECO:0000313" key="3">
    <source>
        <dbReference type="Proteomes" id="UP000178606"/>
    </source>
</evidence>
<organism evidence="2 3">
    <name type="scientific">Handelsmanbacteria sp. (strain RIFCSPLOWO2_12_FULL_64_10)</name>
    <dbReference type="NCBI Taxonomy" id="1817868"/>
    <lineage>
        <taxon>Bacteria</taxon>
        <taxon>Candidatus Handelsmaniibacteriota</taxon>
    </lineage>
</organism>
<dbReference type="PANTHER" id="PTHR33495:SF2">
    <property type="entry name" value="ANTI-SIGMA FACTOR ANTAGONIST TM_1081-RELATED"/>
    <property type="match status" value="1"/>
</dbReference>
<name>A0A1F6CNG5_HANXR</name>
<reference evidence="2 3" key="1">
    <citation type="journal article" date="2016" name="Nat. Commun.">
        <title>Thousands of microbial genomes shed light on interconnected biogeochemical processes in an aquifer system.</title>
        <authorList>
            <person name="Anantharaman K."/>
            <person name="Brown C.T."/>
            <person name="Hug L.A."/>
            <person name="Sharon I."/>
            <person name="Castelle C.J."/>
            <person name="Probst A.J."/>
            <person name="Thomas B.C."/>
            <person name="Singh A."/>
            <person name="Wilkins M.J."/>
            <person name="Karaoz U."/>
            <person name="Brodie E.L."/>
            <person name="Williams K.H."/>
            <person name="Hubbard S.S."/>
            <person name="Banfield J.F."/>
        </authorList>
    </citation>
    <scope>NUCLEOTIDE SEQUENCE [LARGE SCALE GENOMIC DNA]</scope>
    <source>
        <strain evidence="3">RIFCSPLOWO2_12_FULL_64_10</strain>
    </source>
</reference>
<dbReference type="SUPFAM" id="SSF52091">
    <property type="entry name" value="SpoIIaa-like"/>
    <property type="match status" value="1"/>
</dbReference>
<accession>A0A1F6CNG5</accession>
<dbReference type="Proteomes" id="UP000178606">
    <property type="component" value="Unassembled WGS sequence"/>
</dbReference>
<sequence>MEIVETTQGDVVVLTLTSETISGPEIGDFHSKIKGLVRDGFKKVIVNLENVRWFGSAMLGALVASMTTLRNAGGDLRLANTARRVESIFAATQLASLFSSYESVDRAVSSYMVKPI</sequence>
<dbReference type="InterPro" id="IPR002645">
    <property type="entry name" value="STAS_dom"/>
</dbReference>
<dbReference type="Pfam" id="PF01740">
    <property type="entry name" value="STAS"/>
    <property type="match status" value="1"/>
</dbReference>
<gene>
    <name evidence="2" type="ORF">A3F84_13630</name>
</gene>
<proteinExistence type="predicted"/>
<dbReference type="Gene3D" id="3.30.750.24">
    <property type="entry name" value="STAS domain"/>
    <property type="match status" value="1"/>
</dbReference>
<dbReference type="EMBL" id="MFKF01000205">
    <property type="protein sequence ID" value="OGG50551.1"/>
    <property type="molecule type" value="Genomic_DNA"/>
</dbReference>
<dbReference type="AlphaFoldDB" id="A0A1F6CNG5"/>
<comment type="caution">
    <text evidence="2">The sequence shown here is derived from an EMBL/GenBank/DDBJ whole genome shotgun (WGS) entry which is preliminary data.</text>
</comment>
<dbReference type="PROSITE" id="PS50801">
    <property type="entry name" value="STAS"/>
    <property type="match status" value="1"/>
</dbReference>
<evidence type="ECO:0000313" key="2">
    <source>
        <dbReference type="EMBL" id="OGG50551.1"/>
    </source>
</evidence>
<dbReference type="GO" id="GO:0043856">
    <property type="term" value="F:anti-sigma factor antagonist activity"/>
    <property type="evidence" value="ECO:0007669"/>
    <property type="project" value="TreeGrafter"/>
</dbReference>
<dbReference type="InterPro" id="IPR036513">
    <property type="entry name" value="STAS_dom_sf"/>
</dbReference>
<evidence type="ECO:0000259" key="1">
    <source>
        <dbReference type="PROSITE" id="PS50801"/>
    </source>
</evidence>
<feature type="domain" description="STAS" evidence="1">
    <location>
        <begin position="1"/>
        <end position="111"/>
    </location>
</feature>
<dbReference type="CDD" id="cd07043">
    <property type="entry name" value="STAS_anti-anti-sigma_factors"/>
    <property type="match status" value="1"/>
</dbReference>